<dbReference type="InterPro" id="IPR014721">
    <property type="entry name" value="Ribsml_uS5_D2-typ_fold_subgr"/>
</dbReference>
<sequence>MEQLPILPLRGVVVYPLIGVTIDVGRPLSLRALLAAKENETDLIVVTQKETGKEAPEPEDLYAIGTRVHIAKMSELSNETVRVRLVGKERVTITSIEETKDGWFAEVEPLELVEGEEVERTALVRLLKEQFGKLVGSIKGLSPDERRRFEMYERLESLTDYISSKLDIDVDLRQAMLEEPDAVKRGLELLEIMTHEVEIIELEQELRERTKKTIEQAQKEYYLREQMKTIQQELGDQSQDSEPNRLREKLEALELPETTRKNVMREAERLNVVPATSPEYAVIRNYLDWVASLPWGIETEDKLDVKHAADVLDDDHYGLESVKDRILEYLAVRQLTNSLRGPILCLAGPPGVGKTSLARSIASALERHFVRVSLGGVRDEAEIRGHRRTYIGAMPGRIIRGLKQAESKNPVFLLDEIDKMASDFRGDPASAMLEVLDPEQNVSFSDHYIEEPFDLSNVLFIATANDVSQIPAPLLDRMELIQIGGYTELEKVEIAKRHLIPKQYKEHGLKKSQLTIKEDALYEVVRRYTREAGVRNLERVIGSLCRKAAKQIAIGEKKRVTVSLKSLGDYLGKPKYRYGKGETEDSIGAVTGLAYTAFGGDTLTIEVALAPGKGKLQLTGKLGDVMQESAQTAYSYVRANAERFGIDPSFYERQDVHIHVPEGAVPKDGPSAGITIATALISALTGKKVRRDIGMTGEITLRGRVLPIGGLKEKALAAHRAGLTTIIIPKDNERDIDDIQDTVREKLTFVPVTMLDEVLEVAFGGN</sequence>
<dbReference type="GO" id="GO:0043565">
    <property type="term" value="F:sequence-specific DNA binding"/>
    <property type="evidence" value="ECO:0007669"/>
    <property type="project" value="UniProtKB-UniRule"/>
</dbReference>
<dbReference type="Gene3D" id="3.40.50.300">
    <property type="entry name" value="P-loop containing nucleotide triphosphate hydrolases"/>
    <property type="match status" value="1"/>
</dbReference>
<dbReference type="SUPFAM" id="SSF52540">
    <property type="entry name" value="P-loop containing nucleoside triphosphate hydrolases"/>
    <property type="match status" value="1"/>
</dbReference>
<dbReference type="InterPro" id="IPR003593">
    <property type="entry name" value="AAA+_ATPase"/>
</dbReference>
<dbReference type="InterPro" id="IPR027065">
    <property type="entry name" value="Lon_Prtase"/>
</dbReference>
<evidence type="ECO:0000256" key="10">
    <source>
        <dbReference type="PIRSR" id="PIRSR001174-1"/>
    </source>
</evidence>
<evidence type="ECO:0000313" key="17">
    <source>
        <dbReference type="EMBL" id="STO08757.1"/>
    </source>
</evidence>
<evidence type="ECO:0000259" key="16">
    <source>
        <dbReference type="PROSITE" id="PS51787"/>
    </source>
</evidence>
<proteinExistence type="evidence at transcript level"/>
<dbReference type="Pfam" id="PF05362">
    <property type="entry name" value="Lon_C"/>
    <property type="match status" value="1"/>
</dbReference>
<dbReference type="PIRSF" id="PIRSF001174">
    <property type="entry name" value="Lon_proteas"/>
    <property type="match status" value="1"/>
</dbReference>
<dbReference type="OrthoDB" id="9803599at2"/>
<feature type="active site" evidence="9 10">
    <location>
        <position position="671"/>
    </location>
</feature>
<keyword evidence="6 9" id="KW-0720">Serine protease</keyword>
<evidence type="ECO:0000256" key="11">
    <source>
        <dbReference type="PIRSR" id="PIRSR001174-2"/>
    </source>
</evidence>
<keyword evidence="5 9" id="KW-0378">Hydrolase</keyword>
<dbReference type="SUPFAM" id="SSF54211">
    <property type="entry name" value="Ribosomal protein S5 domain 2-like"/>
    <property type="match status" value="1"/>
</dbReference>
<evidence type="ECO:0000256" key="7">
    <source>
        <dbReference type="ARBA" id="ARBA00022840"/>
    </source>
</evidence>
<dbReference type="GO" id="GO:0034605">
    <property type="term" value="P:cellular response to heat"/>
    <property type="evidence" value="ECO:0007669"/>
    <property type="project" value="UniProtKB-UniRule"/>
</dbReference>
<dbReference type="STRING" id="1397694.GCA_000702585_02623"/>
<dbReference type="InterPro" id="IPR046336">
    <property type="entry name" value="Lon_prtase_N_sf"/>
</dbReference>
<dbReference type="CDD" id="cd19500">
    <property type="entry name" value="RecA-like_Lon"/>
    <property type="match status" value="1"/>
</dbReference>
<dbReference type="FunFam" id="3.40.50.300:FF:000382">
    <property type="entry name" value="Lon protease homolog 2, peroxisomal"/>
    <property type="match status" value="1"/>
</dbReference>
<dbReference type="Gene3D" id="1.20.58.1480">
    <property type="match status" value="1"/>
</dbReference>
<dbReference type="GO" id="GO:0016887">
    <property type="term" value="F:ATP hydrolysis activity"/>
    <property type="evidence" value="ECO:0007669"/>
    <property type="project" value="UniProtKB-UniRule"/>
</dbReference>
<evidence type="ECO:0000256" key="6">
    <source>
        <dbReference type="ARBA" id="ARBA00022825"/>
    </source>
</evidence>
<comment type="induction">
    <text evidence="9">By heat shock.</text>
</comment>
<evidence type="ECO:0000256" key="9">
    <source>
        <dbReference type="HAMAP-Rule" id="MF_01973"/>
    </source>
</evidence>
<evidence type="ECO:0000256" key="3">
    <source>
        <dbReference type="ARBA" id="ARBA00022670"/>
    </source>
</evidence>
<dbReference type="Pfam" id="PF22667">
    <property type="entry name" value="Lon_lid"/>
    <property type="match status" value="1"/>
</dbReference>
<keyword evidence="14" id="KW-0175">Coiled coil</keyword>
<dbReference type="RefSeq" id="WP_029335654.1">
    <property type="nucleotide sequence ID" value="NZ_UGGP01000001.1"/>
</dbReference>
<gene>
    <name evidence="17" type="primary">lon1</name>
    <name evidence="9" type="synonym">lon</name>
    <name evidence="17" type="ORF">NCTC13163_02135</name>
</gene>
<dbReference type="Gene3D" id="2.30.130.40">
    <property type="entry name" value="LON domain-like"/>
    <property type="match status" value="1"/>
</dbReference>
<dbReference type="InterPro" id="IPR003959">
    <property type="entry name" value="ATPase_AAA_core"/>
</dbReference>
<comment type="subunit">
    <text evidence="9">Homohexamer. Organized in a ring with a central cavity.</text>
</comment>
<feature type="domain" description="Lon N-terminal" evidence="16">
    <location>
        <begin position="4"/>
        <end position="197"/>
    </location>
</feature>
<dbReference type="EC" id="3.4.21.53" evidence="9"/>
<dbReference type="Pfam" id="PF00004">
    <property type="entry name" value="AAA"/>
    <property type="match status" value="1"/>
</dbReference>
<dbReference type="PRINTS" id="PR00830">
    <property type="entry name" value="ENDOLAPTASE"/>
</dbReference>
<dbReference type="InterPro" id="IPR020568">
    <property type="entry name" value="Ribosomal_Su5_D2-typ_SF"/>
</dbReference>
<evidence type="ECO:0000256" key="1">
    <source>
        <dbReference type="ARBA" id="ARBA00004496"/>
    </source>
</evidence>
<feature type="coiled-coil region" evidence="14">
    <location>
        <begin position="192"/>
        <end position="220"/>
    </location>
</feature>
<dbReference type="GO" id="GO:0005737">
    <property type="term" value="C:cytoplasm"/>
    <property type="evidence" value="ECO:0007669"/>
    <property type="project" value="UniProtKB-SubCell"/>
</dbReference>
<dbReference type="FunFam" id="3.30.230.10:FF:000010">
    <property type="entry name" value="Lon protease"/>
    <property type="match status" value="1"/>
</dbReference>
<comment type="similarity">
    <text evidence="9 12 13">Belongs to the peptidase S16 family.</text>
</comment>
<keyword evidence="3 9" id="KW-0645">Protease</keyword>
<dbReference type="InterPro" id="IPR003111">
    <property type="entry name" value="Lon_prtase_N"/>
</dbReference>
<keyword evidence="2 9" id="KW-0963">Cytoplasm</keyword>
<dbReference type="PROSITE" id="PS51787">
    <property type="entry name" value="LON_N"/>
    <property type="match status" value="1"/>
</dbReference>
<evidence type="ECO:0000256" key="12">
    <source>
        <dbReference type="PROSITE-ProRule" id="PRU01122"/>
    </source>
</evidence>
<dbReference type="InterPro" id="IPR008269">
    <property type="entry name" value="Lon_proteolytic"/>
</dbReference>
<dbReference type="GO" id="GO:0006515">
    <property type="term" value="P:protein quality control for misfolded or incompletely synthesized proteins"/>
    <property type="evidence" value="ECO:0007669"/>
    <property type="project" value="UniProtKB-UniRule"/>
</dbReference>
<dbReference type="InterPro" id="IPR027543">
    <property type="entry name" value="Lon_bac"/>
</dbReference>
<dbReference type="GO" id="GO:0004176">
    <property type="term" value="F:ATP-dependent peptidase activity"/>
    <property type="evidence" value="ECO:0007669"/>
    <property type="project" value="UniProtKB-UniRule"/>
</dbReference>
<evidence type="ECO:0000256" key="8">
    <source>
        <dbReference type="ARBA" id="ARBA00023016"/>
    </source>
</evidence>
<reference evidence="17 18" key="1">
    <citation type="submission" date="2018-06" db="EMBL/GenBank/DDBJ databases">
        <authorList>
            <consortium name="Pathogen Informatics"/>
            <person name="Doyle S."/>
        </authorList>
    </citation>
    <scope>NUCLEOTIDE SEQUENCE [LARGE SCALE GENOMIC DNA]</scope>
    <source>
        <strain evidence="17 18">NCTC13163</strain>
    </source>
</reference>
<evidence type="ECO:0000256" key="14">
    <source>
        <dbReference type="SAM" id="Coils"/>
    </source>
</evidence>
<dbReference type="InterPro" id="IPR054594">
    <property type="entry name" value="Lon_lid"/>
</dbReference>
<evidence type="ECO:0000256" key="13">
    <source>
        <dbReference type="RuleBase" id="RU000591"/>
    </source>
</evidence>
<dbReference type="Gene3D" id="1.10.8.60">
    <property type="match status" value="1"/>
</dbReference>
<dbReference type="GO" id="GO:0004252">
    <property type="term" value="F:serine-type endopeptidase activity"/>
    <property type="evidence" value="ECO:0007669"/>
    <property type="project" value="UniProtKB-UniRule"/>
</dbReference>
<comment type="function">
    <text evidence="9">ATP-dependent serine protease that mediates the selective degradation of mutant and abnormal proteins as well as certain short-lived regulatory proteins. Required for cellular homeostasis and for survival from DNA damage and developmental changes induced by stress. Degrades polypeptides processively to yield small peptide fragments that are 5 to 10 amino acids long. Binds to DNA in a double-stranded, site-specific manner.</text>
</comment>
<dbReference type="Pfam" id="PF02190">
    <property type="entry name" value="LON_substr_bdg"/>
    <property type="match status" value="1"/>
</dbReference>
<dbReference type="InterPro" id="IPR027417">
    <property type="entry name" value="P-loop_NTPase"/>
</dbReference>
<dbReference type="EMBL" id="UGGP01000001">
    <property type="protein sequence ID" value="STO08757.1"/>
    <property type="molecule type" value="Genomic_DNA"/>
</dbReference>
<dbReference type="SMART" id="SM00464">
    <property type="entry name" value="LON"/>
    <property type="match status" value="1"/>
</dbReference>
<dbReference type="Proteomes" id="UP000254060">
    <property type="component" value="Unassembled WGS sequence"/>
</dbReference>
<dbReference type="InterPro" id="IPR015947">
    <property type="entry name" value="PUA-like_sf"/>
</dbReference>
<comment type="catalytic activity">
    <reaction evidence="9 12">
        <text>Hydrolysis of proteins in presence of ATP.</text>
        <dbReference type="EC" id="3.4.21.53"/>
    </reaction>
</comment>
<evidence type="ECO:0000256" key="4">
    <source>
        <dbReference type="ARBA" id="ARBA00022741"/>
    </source>
</evidence>
<name>A0A377FVB1_9BACL</name>
<dbReference type="AlphaFoldDB" id="A0A377FVB1"/>
<evidence type="ECO:0000259" key="15">
    <source>
        <dbReference type="PROSITE" id="PS51786"/>
    </source>
</evidence>
<evidence type="ECO:0000256" key="2">
    <source>
        <dbReference type="ARBA" id="ARBA00022490"/>
    </source>
</evidence>
<dbReference type="SUPFAM" id="SSF88697">
    <property type="entry name" value="PUA domain-like"/>
    <property type="match status" value="1"/>
</dbReference>
<feature type="active site" evidence="9 10">
    <location>
        <position position="714"/>
    </location>
</feature>
<dbReference type="PROSITE" id="PS51786">
    <property type="entry name" value="LON_PROTEOLYTIC"/>
    <property type="match status" value="1"/>
</dbReference>
<organism evidence="17 18">
    <name type="scientific">Exiguobacterium aurantiacum</name>
    <dbReference type="NCBI Taxonomy" id="33987"/>
    <lineage>
        <taxon>Bacteria</taxon>
        <taxon>Bacillati</taxon>
        <taxon>Bacillota</taxon>
        <taxon>Bacilli</taxon>
        <taxon>Bacillales</taxon>
        <taxon>Bacillales Family XII. Incertae Sedis</taxon>
        <taxon>Exiguobacterium</taxon>
    </lineage>
</organism>
<protein>
    <recommendedName>
        <fullName evidence="9">Lon protease</fullName>
        <ecNumber evidence="9">3.4.21.53</ecNumber>
    </recommendedName>
    <alternativeName>
        <fullName evidence="9">ATP-dependent protease La</fullName>
    </alternativeName>
</protein>
<feature type="binding site" evidence="9 11">
    <location>
        <begin position="348"/>
        <end position="355"/>
    </location>
    <ligand>
        <name>ATP</name>
        <dbReference type="ChEBI" id="CHEBI:30616"/>
    </ligand>
</feature>
<comment type="subcellular location">
    <subcellularLocation>
        <location evidence="1 9">Cytoplasm</location>
    </subcellularLocation>
</comment>
<dbReference type="InterPro" id="IPR008268">
    <property type="entry name" value="Peptidase_S16_AS"/>
</dbReference>
<dbReference type="Gene3D" id="3.30.230.10">
    <property type="match status" value="1"/>
</dbReference>
<dbReference type="NCBIfam" id="TIGR00763">
    <property type="entry name" value="lon"/>
    <property type="match status" value="1"/>
</dbReference>
<accession>A0A377FVB1</accession>
<evidence type="ECO:0000313" key="18">
    <source>
        <dbReference type="Proteomes" id="UP000254060"/>
    </source>
</evidence>
<dbReference type="PROSITE" id="PS01046">
    <property type="entry name" value="LON_SER"/>
    <property type="match status" value="1"/>
</dbReference>
<dbReference type="PANTHER" id="PTHR10046">
    <property type="entry name" value="ATP DEPENDENT LON PROTEASE FAMILY MEMBER"/>
    <property type="match status" value="1"/>
</dbReference>
<dbReference type="GO" id="GO:0005524">
    <property type="term" value="F:ATP binding"/>
    <property type="evidence" value="ECO:0007669"/>
    <property type="project" value="UniProtKB-UniRule"/>
</dbReference>
<dbReference type="HAMAP" id="MF_01973">
    <property type="entry name" value="lon_bact"/>
    <property type="match status" value="1"/>
</dbReference>
<dbReference type="SMART" id="SM00382">
    <property type="entry name" value="AAA"/>
    <property type="match status" value="1"/>
</dbReference>
<keyword evidence="7 9" id="KW-0067">ATP-binding</keyword>
<dbReference type="InterPro" id="IPR004815">
    <property type="entry name" value="Lon_bac/euk-typ"/>
</dbReference>
<keyword evidence="8 9" id="KW-0346">Stress response</keyword>
<feature type="domain" description="Lon proteolytic" evidence="15">
    <location>
        <begin position="584"/>
        <end position="765"/>
    </location>
</feature>
<dbReference type="Gene3D" id="1.20.5.5270">
    <property type="match status" value="1"/>
</dbReference>
<evidence type="ECO:0000256" key="5">
    <source>
        <dbReference type="ARBA" id="ARBA00022801"/>
    </source>
</evidence>
<keyword evidence="4 9" id="KW-0547">Nucleotide-binding</keyword>